<dbReference type="Proteomes" id="UP000269945">
    <property type="component" value="Unassembled WGS sequence"/>
</dbReference>
<accession>A0A9X9M025</accession>
<keyword evidence="2" id="KW-1185">Reference proteome</keyword>
<proteinExistence type="predicted"/>
<evidence type="ECO:0000313" key="2">
    <source>
        <dbReference type="Proteomes" id="UP000269945"/>
    </source>
</evidence>
<sequence>MPSAAEMMPWALGSRESAPCLWRHPSCDEMQLMEQSGACSSSIGGKGEIFSVSH</sequence>
<protein>
    <submittedName>
        <fullName evidence="1">Uncharacterized protein</fullName>
    </submittedName>
</protein>
<gene>
    <name evidence="1" type="ORF">BN2614_LOCUS9</name>
</gene>
<feature type="non-terminal residue" evidence="1">
    <location>
        <position position="54"/>
    </location>
</feature>
<reference evidence="1 2" key="1">
    <citation type="submission" date="2018-10" db="EMBL/GenBank/DDBJ databases">
        <authorList>
            <person name="Ekblom R."/>
            <person name="Jareborg N."/>
        </authorList>
    </citation>
    <scope>NUCLEOTIDE SEQUENCE [LARGE SCALE GENOMIC DNA]</scope>
    <source>
        <tissue evidence="1">Muscle</tissue>
    </source>
</reference>
<name>A0A9X9M025_GULGU</name>
<dbReference type="EMBL" id="CYRY02033466">
    <property type="protein sequence ID" value="VCX10409.1"/>
    <property type="molecule type" value="Genomic_DNA"/>
</dbReference>
<evidence type="ECO:0000313" key="1">
    <source>
        <dbReference type="EMBL" id="VCX10409.1"/>
    </source>
</evidence>
<organism evidence="1 2">
    <name type="scientific">Gulo gulo</name>
    <name type="common">Wolverine</name>
    <name type="synonym">Gluton</name>
    <dbReference type="NCBI Taxonomy" id="48420"/>
    <lineage>
        <taxon>Eukaryota</taxon>
        <taxon>Metazoa</taxon>
        <taxon>Chordata</taxon>
        <taxon>Craniata</taxon>
        <taxon>Vertebrata</taxon>
        <taxon>Euteleostomi</taxon>
        <taxon>Mammalia</taxon>
        <taxon>Eutheria</taxon>
        <taxon>Laurasiatheria</taxon>
        <taxon>Carnivora</taxon>
        <taxon>Caniformia</taxon>
        <taxon>Musteloidea</taxon>
        <taxon>Mustelidae</taxon>
        <taxon>Guloninae</taxon>
        <taxon>Gulo</taxon>
    </lineage>
</organism>
<comment type="caution">
    <text evidence="1">The sequence shown here is derived from an EMBL/GenBank/DDBJ whole genome shotgun (WGS) entry which is preliminary data.</text>
</comment>
<dbReference type="AlphaFoldDB" id="A0A9X9M025"/>